<comment type="catalytic activity">
    <reaction evidence="4">
        <text>ATP + H2O = ADP + phosphate + H(+)</text>
        <dbReference type="Rhea" id="RHEA:13065"/>
        <dbReference type="ChEBI" id="CHEBI:15377"/>
        <dbReference type="ChEBI" id="CHEBI:15378"/>
        <dbReference type="ChEBI" id="CHEBI:30616"/>
        <dbReference type="ChEBI" id="CHEBI:43474"/>
        <dbReference type="ChEBI" id="CHEBI:456216"/>
        <dbReference type="EC" id="3.6.4.6"/>
    </reaction>
</comment>
<dbReference type="Proteomes" id="UP001652661">
    <property type="component" value="Chromosome 3R"/>
</dbReference>
<dbReference type="Pfam" id="PF00004">
    <property type="entry name" value="AAA"/>
    <property type="match status" value="1"/>
</dbReference>
<keyword evidence="4" id="KW-0931">ER-Golgi transport</keyword>
<dbReference type="PANTHER" id="PTHR23078">
    <property type="entry name" value="VESICULAR-FUSION PROTEIN NSF"/>
    <property type="match status" value="1"/>
</dbReference>
<dbReference type="GeneID" id="108085592"/>
<dbReference type="CDD" id="cd00009">
    <property type="entry name" value="AAA"/>
    <property type="match status" value="1"/>
</dbReference>
<dbReference type="GO" id="GO:0005795">
    <property type="term" value="C:Golgi stack"/>
    <property type="evidence" value="ECO:0007669"/>
    <property type="project" value="TreeGrafter"/>
</dbReference>
<dbReference type="GO" id="GO:0005524">
    <property type="term" value="F:ATP binding"/>
    <property type="evidence" value="ECO:0007669"/>
    <property type="project" value="UniProtKB-UniRule"/>
</dbReference>
<keyword evidence="4" id="KW-0813">Transport</keyword>
<keyword evidence="3 4" id="KW-0067">ATP-binding</keyword>
<protein>
    <recommendedName>
        <fullName evidence="4">Vesicle-fusing ATPase</fullName>
        <ecNumber evidence="4">3.6.4.6</ecNumber>
    </recommendedName>
</protein>
<evidence type="ECO:0000313" key="7">
    <source>
        <dbReference type="RefSeq" id="XP_017037747.1"/>
    </source>
</evidence>
<name>A0A6P4J8A2_DROKI</name>
<keyword evidence="6" id="KW-1185">Reference proteome</keyword>
<dbReference type="InterPro" id="IPR027417">
    <property type="entry name" value="P-loop_NTPase"/>
</dbReference>
<dbReference type="AlphaFoldDB" id="A0A6P4J8A2"/>
<dbReference type="SMART" id="SM00382">
    <property type="entry name" value="AAA"/>
    <property type="match status" value="1"/>
</dbReference>
<organism evidence="6 7">
    <name type="scientific">Drosophila kikkawai</name>
    <name type="common">Fruit fly</name>
    <dbReference type="NCBI Taxonomy" id="30033"/>
    <lineage>
        <taxon>Eukaryota</taxon>
        <taxon>Metazoa</taxon>
        <taxon>Ecdysozoa</taxon>
        <taxon>Arthropoda</taxon>
        <taxon>Hexapoda</taxon>
        <taxon>Insecta</taxon>
        <taxon>Pterygota</taxon>
        <taxon>Neoptera</taxon>
        <taxon>Endopterygota</taxon>
        <taxon>Diptera</taxon>
        <taxon>Brachycera</taxon>
        <taxon>Muscomorpha</taxon>
        <taxon>Ephydroidea</taxon>
        <taxon>Drosophilidae</taxon>
        <taxon>Drosophila</taxon>
        <taxon>Sophophora</taxon>
    </lineage>
</organism>
<dbReference type="EC" id="3.6.4.6" evidence="4"/>
<evidence type="ECO:0000256" key="1">
    <source>
        <dbReference type="ARBA" id="ARBA00006914"/>
    </source>
</evidence>
<dbReference type="GO" id="GO:0035494">
    <property type="term" value="P:SNARE complex disassembly"/>
    <property type="evidence" value="ECO:0007669"/>
    <property type="project" value="InterPro"/>
</dbReference>
<keyword evidence="2 4" id="KW-0547">Nucleotide-binding</keyword>
<evidence type="ECO:0000256" key="3">
    <source>
        <dbReference type="ARBA" id="ARBA00022840"/>
    </source>
</evidence>
<gene>
    <name evidence="7" type="primary">LOC108085592</name>
</gene>
<proteinExistence type="inferred from homology"/>
<dbReference type="GO" id="GO:0006891">
    <property type="term" value="P:intra-Golgi vesicle-mediated transport"/>
    <property type="evidence" value="ECO:0007669"/>
    <property type="project" value="TreeGrafter"/>
</dbReference>
<keyword evidence="4" id="KW-0653">Protein transport</keyword>
<dbReference type="Gene3D" id="3.40.50.300">
    <property type="entry name" value="P-loop containing nucleotide triphosphate hydrolases"/>
    <property type="match status" value="1"/>
</dbReference>
<evidence type="ECO:0000313" key="6">
    <source>
        <dbReference type="Proteomes" id="UP001652661"/>
    </source>
</evidence>
<dbReference type="SUPFAM" id="SSF52540">
    <property type="entry name" value="P-loop containing nucleoside triphosphate hydrolases"/>
    <property type="match status" value="2"/>
</dbReference>
<dbReference type="InterPro" id="IPR039812">
    <property type="entry name" value="Vesicle-fus_ATPase"/>
</dbReference>
<dbReference type="InterPro" id="IPR054419">
    <property type="entry name" value="NSF_ATPase_lid"/>
</dbReference>
<comment type="cofactor">
    <cofactor evidence="4">
        <name>Mg(2+)</name>
        <dbReference type="ChEBI" id="CHEBI:18420"/>
    </cofactor>
    <text evidence="4">Binds 1 Mg(2+) ion per subunit.</text>
</comment>
<dbReference type="RefSeq" id="XP_017037747.1">
    <property type="nucleotide sequence ID" value="XM_017182258.3"/>
</dbReference>
<accession>A0A6P4J8A2</accession>
<comment type="function">
    <text evidence="4">Required for vesicle-mediated transport. Catalyzes the fusion of transport vesicles within the Golgi cisternae. Is also required for transport from the endoplasmic reticulum to the Golgi stack. Seems to function as a fusion protein required for the delivery of cargo proteins to all compartments of the Golgi stack independent of vesicle origin.</text>
</comment>
<dbReference type="FunFam" id="3.40.50.300:FF:000166">
    <property type="entry name" value="vesicle-fusing ATPase isoform X1"/>
    <property type="match status" value="1"/>
</dbReference>
<comment type="subcellular location">
    <subcellularLocation>
        <location evidence="4">Cytoplasm</location>
    </subcellularLocation>
</comment>
<keyword evidence="4" id="KW-0460">Magnesium</keyword>
<keyword evidence="4" id="KW-0479">Metal-binding</keyword>
<dbReference type="InterPro" id="IPR003593">
    <property type="entry name" value="AAA+_ATPase"/>
</dbReference>
<dbReference type="Pfam" id="PF21964">
    <property type="entry name" value="NSF_ATPase_lid"/>
    <property type="match status" value="1"/>
</dbReference>
<dbReference type="InterPro" id="IPR003959">
    <property type="entry name" value="ATPase_AAA_core"/>
</dbReference>
<dbReference type="Gene3D" id="1.10.8.60">
    <property type="match status" value="2"/>
</dbReference>
<reference evidence="7" key="1">
    <citation type="submission" date="2025-08" db="UniProtKB">
        <authorList>
            <consortium name="RefSeq"/>
        </authorList>
    </citation>
    <scope>IDENTIFICATION</scope>
    <source>
        <strain evidence="7">14028-0561.14</strain>
        <tissue evidence="7">Whole fly</tissue>
    </source>
</reference>
<evidence type="ECO:0000259" key="5">
    <source>
        <dbReference type="SMART" id="SM00382"/>
    </source>
</evidence>
<dbReference type="GO" id="GO:0046872">
    <property type="term" value="F:metal ion binding"/>
    <property type="evidence" value="ECO:0007669"/>
    <property type="project" value="UniProtKB-UniRule"/>
</dbReference>
<feature type="domain" description="AAA+ ATPase" evidence="5">
    <location>
        <begin position="230"/>
        <end position="366"/>
    </location>
</feature>
<comment type="similarity">
    <text evidence="1 4">Belongs to the AAA ATPase family.</text>
</comment>
<keyword evidence="4" id="KW-0963">Cytoplasm</keyword>
<dbReference type="OrthoDB" id="9982946at2759"/>
<evidence type="ECO:0000256" key="4">
    <source>
        <dbReference type="RuleBase" id="RU367045"/>
    </source>
</evidence>
<dbReference type="GO" id="GO:0016887">
    <property type="term" value="F:ATP hydrolysis activity"/>
    <property type="evidence" value="ECO:0007669"/>
    <property type="project" value="InterPro"/>
</dbReference>
<keyword evidence="4" id="KW-0378">Hydrolase</keyword>
<dbReference type="GO" id="GO:0043001">
    <property type="term" value="P:Golgi to plasma membrane protein transport"/>
    <property type="evidence" value="ECO:0007669"/>
    <property type="project" value="TreeGrafter"/>
</dbReference>
<dbReference type="PANTHER" id="PTHR23078:SF3">
    <property type="entry name" value="VESICLE-FUSING ATPASE"/>
    <property type="match status" value="1"/>
</dbReference>
<sequence>MVNITLPDREERLELVGQRIKNLGIYFKISDDVDPVQIAELSKNFTEDELCRLVREAASWAMTRSLERNPDGLKVTQADFLQSLRAIKPRFGVQTERLEEMMPGGFFESVRPAQQAETKLNDRDFKSVNNKVSNFQTLIFLAKHWGSVQASEIRVNGVINRRRLLHVDLVEEAAGSSNGNTIARPMENMCNANDTEMMNILQFEEDKYVAELLMNSQRLFAEHGPVQGQGLICQLIEGPSKSGKSAIAARFAQKSNVPFVKVICPADLLEASVAEKCMYIRKLLEDACVSQDSIVIIDDLERLLEYVPLGRSYSNEVLQTLMVLLKKQPPRGHRLHILCTSSRRDVLEDLGMLSVFTSVIHVPNLFGPDQILSVAEASQRFEREELCAIATAIVDKPISIGIKRLLDLITWVNPLKPGRRVVKFLEKMGSEMGWEKPVD</sequence>
<evidence type="ECO:0000256" key="2">
    <source>
        <dbReference type="ARBA" id="ARBA00022741"/>
    </source>
</evidence>